<dbReference type="PANTHER" id="PTHR11306:SF0">
    <property type="entry name" value="PHOSPHATIDYLGLYCEROL_PHOSPHATIDYLINOSITOL TRANSFER PROTEIN"/>
    <property type="match status" value="1"/>
</dbReference>
<keyword evidence="6" id="KW-0732">Signal</keyword>
<dbReference type="GO" id="GO:0032366">
    <property type="term" value="P:intracellular sterol transport"/>
    <property type="evidence" value="ECO:0007669"/>
    <property type="project" value="InterPro"/>
</dbReference>
<keyword evidence="10" id="KW-1185">Reference proteome</keyword>
<dbReference type="RefSeq" id="XP_043050446.1">
    <property type="nucleotide sequence ID" value="XM_043194695.1"/>
</dbReference>
<evidence type="ECO:0000313" key="10">
    <source>
        <dbReference type="Proteomes" id="UP000790833"/>
    </source>
</evidence>
<dbReference type="Gene3D" id="2.60.40.770">
    <property type="match status" value="1"/>
</dbReference>
<evidence type="ECO:0000256" key="6">
    <source>
        <dbReference type="ARBA" id="ARBA00022729"/>
    </source>
</evidence>
<evidence type="ECO:0000256" key="3">
    <source>
        <dbReference type="ARBA" id="ARBA00011245"/>
    </source>
</evidence>
<reference evidence="9" key="1">
    <citation type="submission" date="2021-03" db="EMBL/GenBank/DDBJ databases">
        <authorList>
            <person name="Palmer J.M."/>
        </authorList>
    </citation>
    <scope>NUCLEOTIDE SEQUENCE</scope>
    <source>
        <strain evidence="9">ARV_011</strain>
    </source>
</reference>
<comment type="function">
    <text evidence="1">Catalyzes the intermembrane transfer of phosphatidylglycerol and phosphatidylinositol.</text>
</comment>
<dbReference type="OrthoDB" id="6409159at2759"/>
<comment type="similarity">
    <text evidence="2">Belongs to the NPC2 family.</text>
</comment>
<evidence type="ECO:0000256" key="4">
    <source>
        <dbReference type="ARBA" id="ARBA00016056"/>
    </source>
</evidence>
<dbReference type="GO" id="GO:0032934">
    <property type="term" value="F:sterol binding"/>
    <property type="evidence" value="ECO:0007669"/>
    <property type="project" value="InterPro"/>
</dbReference>
<dbReference type="AlphaFoldDB" id="A0A9P7VBG5"/>
<evidence type="ECO:0000256" key="5">
    <source>
        <dbReference type="ARBA" id="ARBA00022448"/>
    </source>
</evidence>
<sequence length="197" mass="21323">MVTLKKAVQCAVISSLIAPALGLSFVPLVNKLASKVVKVFEIDEPKVHEWTAAAFPGNDKDEKPVPGGSPIMNCDASVSQLLSLHSVVISPNPPERGQNLTFIAKGYLDKPILDGAYVEVDVKYGFIKLIHQTFDLCEEITKVDLSCPVADGEQVIVKEVEVPQEVPPGQYIVNARAYTKDDEFITCLSAVVDFPAA</sequence>
<dbReference type="FunFam" id="2.60.40.770:FF:000004">
    <property type="entry name" value="Phosphatidylglycerol/phosphatidylinositol transfer protein"/>
    <property type="match status" value="1"/>
</dbReference>
<name>A0A9P7VBG5_9ASCO</name>
<dbReference type="GeneID" id="66117381"/>
<evidence type="ECO:0000313" key="9">
    <source>
        <dbReference type="EMBL" id="KAG7194899.1"/>
    </source>
</evidence>
<dbReference type="SMART" id="SM00737">
    <property type="entry name" value="ML"/>
    <property type="match status" value="1"/>
</dbReference>
<evidence type="ECO:0000256" key="1">
    <source>
        <dbReference type="ARBA" id="ARBA00002053"/>
    </source>
</evidence>
<protein>
    <recommendedName>
        <fullName evidence="4">Phosphatidylglycerol/phosphatidylinositol transfer protein</fullName>
    </recommendedName>
</protein>
<comment type="subunit">
    <text evidence="3">Monomer.</text>
</comment>
<proteinExistence type="inferred from homology"/>
<dbReference type="PANTHER" id="PTHR11306">
    <property type="entry name" value="NIEMANN PICK TYPE C2 PROTEIN NPC2-RELATED"/>
    <property type="match status" value="1"/>
</dbReference>
<gene>
    <name evidence="9" type="primary">NPC2</name>
    <name evidence="9" type="ORF">KQ657_004007</name>
</gene>
<comment type="caution">
    <text evidence="9">The sequence shown here is derived from an EMBL/GenBank/DDBJ whole genome shotgun (WGS) entry which is preliminary data.</text>
</comment>
<feature type="domain" description="MD-2-related lipid-recognition" evidence="8">
    <location>
        <begin position="71"/>
        <end position="192"/>
    </location>
</feature>
<dbReference type="InterPro" id="IPR033917">
    <property type="entry name" value="ML_PG-PI_TP"/>
</dbReference>
<dbReference type="CDD" id="cd00917">
    <property type="entry name" value="PG-PI_TP"/>
    <property type="match status" value="1"/>
</dbReference>
<accession>A0A9P7VBG5</accession>
<dbReference type="InterPro" id="IPR003172">
    <property type="entry name" value="ML_dom"/>
</dbReference>
<keyword evidence="5" id="KW-0813">Transport</keyword>
<organism evidence="9 10">
    <name type="scientific">Scheffersomyces spartinae</name>
    <dbReference type="NCBI Taxonomy" id="45513"/>
    <lineage>
        <taxon>Eukaryota</taxon>
        <taxon>Fungi</taxon>
        <taxon>Dikarya</taxon>
        <taxon>Ascomycota</taxon>
        <taxon>Saccharomycotina</taxon>
        <taxon>Pichiomycetes</taxon>
        <taxon>Debaryomycetaceae</taxon>
        <taxon>Scheffersomyces</taxon>
    </lineage>
</organism>
<dbReference type="InterPro" id="IPR039670">
    <property type="entry name" value="NPC2-like"/>
</dbReference>
<dbReference type="Pfam" id="PF02221">
    <property type="entry name" value="E1_DerP2_DerF2"/>
    <property type="match status" value="1"/>
</dbReference>
<dbReference type="SUPFAM" id="SSF81296">
    <property type="entry name" value="E set domains"/>
    <property type="match status" value="1"/>
</dbReference>
<keyword evidence="7" id="KW-0445">Lipid transport</keyword>
<dbReference type="Proteomes" id="UP000790833">
    <property type="component" value="Unassembled WGS sequence"/>
</dbReference>
<dbReference type="EMBL" id="JAHMUF010000005">
    <property type="protein sequence ID" value="KAG7194899.1"/>
    <property type="molecule type" value="Genomic_DNA"/>
</dbReference>
<evidence type="ECO:0000259" key="8">
    <source>
        <dbReference type="SMART" id="SM00737"/>
    </source>
</evidence>
<evidence type="ECO:0000256" key="2">
    <source>
        <dbReference type="ARBA" id="ARBA00006370"/>
    </source>
</evidence>
<evidence type="ECO:0000256" key="7">
    <source>
        <dbReference type="ARBA" id="ARBA00023055"/>
    </source>
</evidence>
<dbReference type="InterPro" id="IPR014756">
    <property type="entry name" value="Ig_E-set"/>
</dbReference>